<dbReference type="Proteomes" id="UP000033038">
    <property type="component" value="Chromosome"/>
</dbReference>
<dbReference type="SUPFAM" id="SSF69304">
    <property type="entry name" value="Tricorn protease N-terminal domain"/>
    <property type="match status" value="2"/>
</dbReference>
<dbReference type="InterPro" id="IPR011659">
    <property type="entry name" value="WD40"/>
</dbReference>
<dbReference type="GeneID" id="24822841"/>
<dbReference type="Gene3D" id="2.120.10.30">
    <property type="entry name" value="TolB, C-terminal domain"/>
    <property type="match status" value="2"/>
</dbReference>
<evidence type="ECO:0000313" key="2">
    <source>
        <dbReference type="Proteomes" id="UP000033038"/>
    </source>
</evidence>
<gene>
    <name evidence="1" type="ORF">MSBRW_1365</name>
</gene>
<dbReference type="InterPro" id="IPR011042">
    <property type="entry name" value="6-blade_b-propeller_TolB-like"/>
</dbReference>
<protein>
    <submittedName>
        <fullName evidence="1">Periplasmic component of the Tol biopolymer transport system</fullName>
    </submittedName>
</protein>
<name>A0A0E3QL60_METBA</name>
<dbReference type="AlphaFoldDB" id="A0A0E3QL60"/>
<organism evidence="1 2">
    <name type="scientific">Methanosarcina barkeri str. Wiesmoor</name>
    <dbReference type="NCBI Taxonomy" id="1434109"/>
    <lineage>
        <taxon>Archaea</taxon>
        <taxon>Methanobacteriati</taxon>
        <taxon>Methanobacteriota</taxon>
        <taxon>Stenosarchaea group</taxon>
        <taxon>Methanomicrobia</taxon>
        <taxon>Methanosarcinales</taxon>
        <taxon>Methanosarcinaceae</taxon>
        <taxon>Methanosarcina</taxon>
    </lineage>
</organism>
<accession>A0A0E3QL60</accession>
<dbReference type="Pfam" id="PF07676">
    <property type="entry name" value="PD40"/>
    <property type="match status" value="1"/>
</dbReference>
<dbReference type="RefSeq" id="WP_011308280.1">
    <property type="nucleotide sequence ID" value="NZ_CP009526.1"/>
</dbReference>
<dbReference type="HOGENOM" id="CLU_547045_0_0_2"/>
<sequence>MLKTNIIIIFLLLFATNIASANSTSEDLSLNVTQIDEILQIEDGFVVTSTEWSPDGQYLLVTCSKMNSPLNYIVKHYLLDTNSHTFGEINYGINGSDTNGILQAKWTPSGDKIYFGVSRIEETNSGHCYIICNPDGTNLRCIGTNYTDLSYIIKNLGSIGFQRNLNWNQDSNKIVFEWEKPGNHSPGVYIADGKGTIISELLSATYPQPALYDSDKVFIVKDEGTVVLANDEGDLIQTFQPENKDERYCAFSLSPDRKKIMFAAGSSDSYNLQTYVSNIDGSNLKGNISYNENLWANESWQPNGSLLLVNQNRNLYIVEGDENNKRLLYKGNASESQWFPDGKKILFVENGNKLYSIDIDGTNITFITNFGQTSSNTWKYFDGGQHFSISPSGKIIAFMSAFDSATGKAIENYNIVNLNIAAPLFIVNSEGSNLTQVTPAVKGRYDTCINWSPDGKQFTIGSTIYMDPGWNHVNNSLVILDSENSSSIWKRLPVKEIIKSEESGTVDKVQINEPDSINTSSQVVENKKTSSQSPSFTFLQLFICLMGIWLLHKSKEL</sequence>
<proteinExistence type="predicted"/>
<evidence type="ECO:0000313" key="1">
    <source>
        <dbReference type="EMBL" id="AKB50618.1"/>
    </source>
</evidence>
<dbReference type="EMBL" id="CP009526">
    <property type="protein sequence ID" value="AKB50618.1"/>
    <property type="molecule type" value="Genomic_DNA"/>
</dbReference>
<reference evidence="1 2" key="1">
    <citation type="submission" date="2014-07" db="EMBL/GenBank/DDBJ databases">
        <title>Methanogenic archaea and the global carbon cycle.</title>
        <authorList>
            <person name="Henriksen J.R."/>
            <person name="Luke J."/>
            <person name="Reinhart S."/>
            <person name="Benedict M.N."/>
            <person name="Youngblut N.D."/>
            <person name="Metcalf M.E."/>
            <person name="Whitaker R.J."/>
            <person name="Metcalf W.W."/>
        </authorList>
    </citation>
    <scope>NUCLEOTIDE SEQUENCE [LARGE SCALE GENOMIC DNA]</scope>
    <source>
        <strain evidence="1 2">Wiesmoor</strain>
    </source>
</reference>
<dbReference type="PATRIC" id="fig|1434109.4.peg.1716"/>
<dbReference type="KEGG" id="mbw:MSBRW_1365"/>